<evidence type="ECO:0000256" key="1">
    <source>
        <dbReference type="SAM" id="MobiDB-lite"/>
    </source>
</evidence>
<dbReference type="EMBL" id="KD110457">
    <property type="protein sequence ID" value="EMS60347.1"/>
    <property type="molecule type" value="Genomic_DNA"/>
</dbReference>
<accession>M7ZJP9</accession>
<feature type="compositionally biased region" description="Basic and acidic residues" evidence="1">
    <location>
        <begin position="87"/>
        <end position="96"/>
    </location>
</feature>
<feature type="region of interest" description="Disordered" evidence="1">
    <location>
        <begin position="25"/>
        <end position="116"/>
    </location>
</feature>
<dbReference type="AlphaFoldDB" id="M7ZJP9"/>
<feature type="compositionally biased region" description="Low complexity" evidence="1">
    <location>
        <begin position="28"/>
        <end position="52"/>
    </location>
</feature>
<feature type="compositionally biased region" description="Basic and acidic residues" evidence="1">
    <location>
        <begin position="106"/>
        <end position="116"/>
    </location>
</feature>
<feature type="compositionally biased region" description="Basic and acidic residues" evidence="1">
    <location>
        <begin position="68"/>
        <end position="78"/>
    </location>
</feature>
<reference evidence="2" key="1">
    <citation type="journal article" date="2013" name="Nature">
        <title>Draft genome of the wheat A-genome progenitor Triticum urartu.</title>
        <authorList>
            <person name="Ling H.Q."/>
            <person name="Zhao S."/>
            <person name="Liu D."/>
            <person name="Wang J."/>
            <person name="Sun H."/>
            <person name="Zhang C."/>
            <person name="Fan H."/>
            <person name="Li D."/>
            <person name="Dong L."/>
            <person name="Tao Y."/>
            <person name="Gao C."/>
            <person name="Wu H."/>
            <person name="Li Y."/>
            <person name="Cui Y."/>
            <person name="Guo X."/>
            <person name="Zheng S."/>
            <person name="Wang B."/>
            <person name="Yu K."/>
            <person name="Liang Q."/>
            <person name="Yang W."/>
            <person name="Lou X."/>
            <person name="Chen J."/>
            <person name="Feng M."/>
            <person name="Jian J."/>
            <person name="Zhang X."/>
            <person name="Luo G."/>
            <person name="Jiang Y."/>
            <person name="Liu J."/>
            <person name="Wang Z."/>
            <person name="Sha Y."/>
            <person name="Zhang B."/>
            <person name="Wu H."/>
            <person name="Tang D."/>
            <person name="Shen Q."/>
            <person name="Xue P."/>
            <person name="Zou S."/>
            <person name="Wang X."/>
            <person name="Liu X."/>
            <person name="Wang F."/>
            <person name="Yang Y."/>
            <person name="An X."/>
            <person name="Dong Z."/>
            <person name="Zhang K."/>
            <person name="Zhang X."/>
            <person name="Luo M.C."/>
            <person name="Dvorak J."/>
            <person name="Tong Y."/>
            <person name="Wang J."/>
            <person name="Yang H."/>
            <person name="Li Z."/>
            <person name="Wang D."/>
            <person name="Zhang A."/>
            <person name="Wang J."/>
        </authorList>
    </citation>
    <scope>NUCLEOTIDE SEQUENCE</scope>
</reference>
<evidence type="ECO:0000313" key="2">
    <source>
        <dbReference type="EMBL" id="EMS60347.1"/>
    </source>
</evidence>
<organism evidence="2">
    <name type="scientific">Triticum urartu</name>
    <name type="common">Red wild einkorn</name>
    <name type="synonym">Crithodium urartu</name>
    <dbReference type="NCBI Taxonomy" id="4572"/>
    <lineage>
        <taxon>Eukaryota</taxon>
        <taxon>Viridiplantae</taxon>
        <taxon>Streptophyta</taxon>
        <taxon>Embryophyta</taxon>
        <taxon>Tracheophyta</taxon>
        <taxon>Spermatophyta</taxon>
        <taxon>Magnoliopsida</taxon>
        <taxon>Liliopsida</taxon>
        <taxon>Poales</taxon>
        <taxon>Poaceae</taxon>
        <taxon>BOP clade</taxon>
        <taxon>Pooideae</taxon>
        <taxon>Triticodae</taxon>
        <taxon>Triticeae</taxon>
        <taxon>Triticinae</taxon>
        <taxon>Triticum</taxon>
    </lineage>
</organism>
<proteinExistence type="predicted"/>
<sequence length="116" mass="12092">MGMALAPRSSLSLRSLLLLMSHRKPHRSSFFSSSAAVPPAAPGTATPAADPAVQPPAAPVPVTCEPSPETHPDQKVCEDPDLAVPKGPRESTRDGPPRQPPGTMDIDAKDPGKKTL</sequence>
<protein>
    <submittedName>
        <fullName evidence="2">Uncharacterized protein</fullName>
    </submittedName>
</protein>
<dbReference type="OMA" id="QKVCEDP"/>
<gene>
    <name evidence="2" type="ORF">TRIUR3_15576</name>
</gene>
<name>M7ZJP9_TRIUA</name>